<dbReference type="AlphaFoldDB" id="A0A085NL56"/>
<feature type="region of interest" description="Disordered" evidence="1">
    <location>
        <begin position="132"/>
        <end position="171"/>
    </location>
</feature>
<sequence>MYTLAKSGRGNENKQQQMVQPQFMFEDTEYQEIKASETLCNLGDYEFSSWGGRDTDSCCICDSLEIDSELSSKSERAGIEEILELANCPIELKTENYRNVYTQTPKRLDVNASDNTERDINLNKAAEDVLIEERESEKSTASSADSQTVSYTSAESQTISYTSAESEDSEC</sequence>
<organism evidence="2">
    <name type="scientific">Trichuris suis</name>
    <name type="common">pig whipworm</name>
    <dbReference type="NCBI Taxonomy" id="68888"/>
    <lineage>
        <taxon>Eukaryota</taxon>
        <taxon>Metazoa</taxon>
        <taxon>Ecdysozoa</taxon>
        <taxon>Nematoda</taxon>
        <taxon>Enoplea</taxon>
        <taxon>Dorylaimia</taxon>
        <taxon>Trichinellida</taxon>
        <taxon>Trichuridae</taxon>
        <taxon>Trichuris</taxon>
    </lineage>
</organism>
<accession>A0A085NL56</accession>
<evidence type="ECO:0000256" key="1">
    <source>
        <dbReference type="SAM" id="MobiDB-lite"/>
    </source>
</evidence>
<gene>
    <name evidence="2" type="ORF">M514_03289</name>
</gene>
<dbReference type="EMBL" id="KL367489">
    <property type="protein sequence ID" value="KFD70202.1"/>
    <property type="molecule type" value="Genomic_DNA"/>
</dbReference>
<dbReference type="Proteomes" id="UP000030758">
    <property type="component" value="Unassembled WGS sequence"/>
</dbReference>
<evidence type="ECO:0000313" key="2">
    <source>
        <dbReference type="EMBL" id="KFD70202.1"/>
    </source>
</evidence>
<protein>
    <submittedName>
        <fullName evidence="2">Uncharacterized protein</fullName>
    </submittedName>
</protein>
<feature type="compositionally biased region" description="Polar residues" evidence="1">
    <location>
        <begin position="139"/>
        <end position="164"/>
    </location>
</feature>
<proteinExistence type="predicted"/>
<name>A0A085NL56_9BILA</name>
<reference evidence="2" key="1">
    <citation type="journal article" date="2014" name="Nat. Genet.">
        <title>Genome and transcriptome of the porcine whipworm Trichuris suis.</title>
        <authorList>
            <person name="Jex A.R."/>
            <person name="Nejsum P."/>
            <person name="Schwarz E.M."/>
            <person name="Hu L."/>
            <person name="Young N.D."/>
            <person name="Hall R.S."/>
            <person name="Korhonen P.K."/>
            <person name="Liao S."/>
            <person name="Thamsborg S."/>
            <person name="Xia J."/>
            <person name="Xu P."/>
            <person name="Wang S."/>
            <person name="Scheerlinck J.P."/>
            <person name="Hofmann A."/>
            <person name="Sternberg P.W."/>
            <person name="Wang J."/>
            <person name="Gasser R.B."/>
        </authorList>
    </citation>
    <scope>NUCLEOTIDE SEQUENCE [LARGE SCALE GENOMIC DNA]</scope>
    <source>
        <strain evidence="2">DCEP-RM93F</strain>
    </source>
</reference>